<keyword evidence="8" id="KW-1185">Reference proteome</keyword>
<dbReference type="InterPro" id="IPR015797">
    <property type="entry name" value="NUDIX_hydrolase-like_dom_sf"/>
</dbReference>
<dbReference type="PANTHER" id="PTHR43758">
    <property type="entry name" value="7,8-DIHYDRO-8-OXOGUANINE TRIPHOSPHATASE"/>
    <property type="match status" value="1"/>
</dbReference>
<protein>
    <submittedName>
        <fullName evidence="7">DNA mismatch repair protein MutT</fullName>
    </submittedName>
</protein>
<comment type="caution">
    <text evidence="7">The sequence shown here is derived from an EMBL/GenBank/DDBJ whole genome shotgun (WGS) entry which is preliminary data.</text>
</comment>
<dbReference type="GO" id="GO:0046872">
    <property type="term" value="F:metal ion binding"/>
    <property type="evidence" value="ECO:0007669"/>
    <property type="project" value="UniProtKB-KW"/>
</dbReference>
<keyword evidence="4" id="KW-0378">Hydrolase</keyword>
<dbReference type="PROSITE" id="PS51462">
    <property type="entry name" value="NUDIX"/>
    <property type="match status" value="1"/>
</dbReference>
<dbReference type="PATRIC" id="fig|217031.6.peg.1245"/>
<keyword evidence="3" id="KW-0479">Metal-binding</keyword>
<proteinExistence type="inferred from homology"/>
<keyword evidence="5" id="KW-0460">Magnesium</keyword>
<comment type="similarity">
    <text evidence="2">Belongs to the Nudix hydrolase family.</text>
</comment>
<dbReference type="PANTHER" id="PTHR43758:SF2">
    <property type="entry name" value="OXIDIZED PURINE NUCLEOSIDE TRIPHOSPHATE HYDROLASE"/>
    <property type="match status" value="1"/>
</dbReference>
<dbReference type="Gene3D" id="3.90.79.10">
    <property type="entry name" value="Nucleoside Triphosphate Pyrophosphohydrolase"/>
    <property type="match status" value="1"/>
</dbReference>
<accession>A0A178A338</accession>
<evidence type="ECO:0000313" key="8">
    <source>
        <dbReference type="Proteomes" id="UP000077881"/>
    </source>
</evidence>
<dbReference type="EMBL" id="LDJR01000028">
    <property type="protein sequence ID" value="OAK73930.1"/>
    <property type="molecule type" value="Genomic_DNA"/>
</dbReference>
<evidence type="ECO:0000256" key="5">
    <source>
        <dbReference type="ARBA" id="ARBA00022842"/>
    </source>
</evidence>
<dbReference type="GO" id="GO:0005737">
    <property type="term" value="C:cytoplasm"/>
    <property type="evidence" value="ECO:0007669"/>
    <property type="project" value="TreeGrafter"/>
</dbReference>
<dbReference type="Proteomes" id="UP000077881">
    <property type="component" value="Unassembled WGS sequence"/>
</dbReference>
<comment type="cofactor">
    <cofactor evidence="1">
        <name>Mg(2+)</name>
        <dbReference type="ChEBI" id="CHEBI:18420"/>
    </cofactor>
</comment>
<dbReference type="Pfam" id="PF00293">
    <property type="entry name" value="NUDIX"/>
    <property type="match status" value="1"/>
</dbReference>
<dbReference type="InterPro" id="IPR000086">
    <property type="entry name" value="NUDIX_hydrolase_dom"/>
</dbReference>
<evidence type="ECO:0000313" key="7">
    <source>
        <dbReference type="EMBL" id="OAK73930.1"/>
    </source>
</evidence>
<evidence type="ECO:0000256" key="4">
    <source>
        <dbReference type="ARBA" id="ARBA00022801"/>
    </source>
</evidence>
<dbReference type="RefSeq" id="WP_057988464.1">
    <property type="nucleotide sequence ID" value="NZ_JAGGKH010000003.1"/>
</dbReference>
<evidence type="ECO:0000256" key="1">
    <source>
        <dbReference type="ARBA" id="ARBA00001946"/>
    </source>
</evidence>
<evidence type="ECO:0000256" key="2">
    <source>
        <dbReference type="ARBA" id="ARBA00005582"/>
    </source>
</evidence>
<name>A0A178A338_9BACI</name>
<feature type="domain" description="Nudix hydrolase" evidence="6">
    <location>
        <begin position="5"/>
        <end position="136"/>
    </location>
</feature>
<reference evidence="7 8" key="1">
    <citation type="submission" date="2015-05" db="EMBL/GenBank/DDBJ databases">
        <title>Comparison of genome.</title>
        <authorList>
            <person name="Zheng Z."/>
            <person name="Sun M."/>
        </authorList>
    </citation>
    <scope>NUCLEOTIDE SEQUENCE [LARGE SCALE GENOMIC DNA]</scope>
    <source>
        <strain evidence="7 8">G25-74</strain>
    </source>
</reference>
<organism evidence="7 8">
    <name type="scientific">Lederbergia galactosidilytica</name>
    <dbReference type="NCBI Taxonomy" id="217031"/>
    <lineage>
        <taxon>Bacteria</taxon>
        <taxon>Bacillati</taxon>
        <taxon>Bacillota</taxon>
        <taxon>Bacilli</taxon>
        <taxon>Bacillales</taxon>
        <taxon>Bacillaceae</taxon>
        <taxon>Lederbergia</taxon>
    </lineage>
</organism>
<sequence>MQKIEATLLTMVIVHNEKSGEILLVNRPSKRGFPGYLGPGGKIELTESFAEGAVRELREETGLLVNPEDLIYKGVDEYILLDEGYRYIVFNYVATKYEGNLLENAPEGEPRWVSKEEVADLPMQSWFRRRLPYFFQEGTFEISIHLKNFESSPLKESVRKIG</sequence>
<dbReference type="SUPFAM" id="SSF55811">
    <property type="entry name" value="Nudix"/>
    <property type="match status" value="1"/>
</dbReference>
<evidence type="ECO:0000256" key="3">
    <source>
        <dbReference type="ARBA" id="ARBA00022723"/>
    </source>
</evidence>
<dbReference type="InterPro" id="IPR020084">
    <property type="entry name" value="NUDIX_hydrolase_CS"/>
</dbReference>
<evidence type="ECO:0000259" key="6">
    <source>
        <dbReference type="PROSITE" id="PS51462"/>
    </source>
</evidence>
<dbReference type="GO" id="GO:0016818">
    <property type="term" value="F:hydrolase activity, acting on acid anhydrides, in phosphorus-containing anhydrides"/>
    <property type="evidence" value="ECO:0007669"/>
    <property type="project" value="TreeGrafter"/>
</dbReference>
<dbReference type="AlphaFoldDB" id="A0A178A338"/>
<gene>
    <name evidence="7" type="ORF">ABB05_05760</name>
</gene>
<dbReference type="OrthoDB" id="9008185at2"/>
<dbReference type="PROSITE" id="PS00893">
    <property type="entry name" value="NUDIX_BOX"/>
    <property type="match status" value="1"/>
</dbReference>
<dbReference type="STRING" id="217031.ABB05_05760"/>